<organism evidence="1 2">
    <name type="scientific">Gymnopus androsaceus JB14</name>
    <dbReference type="NCBI Taxonomy" id="1447944"/>
    <lineage>
        <taxon>Eukaryota</taxon>
        <taxon>Fungi</taxon>
        <taxon>Dikarya</taxon>
        <taxon>Basidiomycota</taxon>
        <taxon>Agaricomycotina</taxon>
        <taxon>Agaricomycetes</taxon>
        <taxon>Agaricomycetidae</taxon>
        <taxon>Agaricales</taxon>
        <taxon>Marasmiineae</taxon>
        <taxon>Omphalotaceae</taxon>
        <taxon>Gymnopus</taxon>
    </lineage>
</organism>
<keyword evidence="2" id="KW-1185">Reference proteome</keyword>
<dbReference type="OrthoDB" id="3041043at2759"/>
<protein>
    <submittedName>
        <fullName evidence="1">Uncharacterized protein</fullName>
    </submittedName>
</protein>
<gene>
    <name evidence="1" type="ORF">BT96DRAFT_990910</name>
</gene>
<dbReference type="Proteomes" id="UP000799118">
    <property type="component" value="Unassembled WGS sequence"/>
</dbReference>
<reference evidence="1" key="1">
    <citation type="journal article" date="2019" name="Environ. Microbiol.">
        <title>Fungal ecological strategies reflected in gene transcription - a case study of two litter decomposers.</title>
        <authorList>
            <person name="Barbi F."/>
            <person name="Kohler A."/>
            <person name="Barry K."/>
            <person name="Baskaran P."/>
            <person name="Daum C."/>
            <person name="Fauchery L."/>
            <person name="Ihrmark K."/>
            <person name="Kuo A."/>
            <person name="LaButti K."/>
            <person name="Lipzen A."/>
            <person name="Morin E."/>
            <person name="Grigoriev I.V."/>
            <person name="Henrissat B."/>
            <person name="Lindahl B."/>
            <person name="Martin F."/>
        </authorList>
    </citation>
    <scope>NUCLEOTIDE SEQUENCE</scope>
    <source>
        <strain evidence="1">JB14</strain>
    </source>
</reference>
<name>A0A6A4I0C9_9AGAR</name>
<dbReference type="EMBL" id="ML769432">
    <property type="protein sequence ID" value="KAE9402677.1"/>
    <property type="molecule type" value="Genomic_DNA"/>
</dbReference>
<sequence length="501" mass="58486">MVLLPVTAQDFLIRELSPQERLYYSLINKESYEIVSSFSRRAFRVEKVLWPYFDHNEIDEFRMIQYHTGTLISGSTALQFFDLTVYESSDLDLYVDTKHCSFLGEFLLRIGYQFQPFKHQKLGFHKALAETISGDRNERRIMRWMNGEFEERFEDYEGNGIATVFNFVRDGRTIQVVVAETCAMDVIFAFHSTCVMNIISHSHAYSLYPRATFIDRIASRNIKFRGLRTRHEAAREKYRQRGWELIDIPSASVALRRCPEFSDARCVGDSACWVIRLPSQTTYGPDPIRINSWSNSSHPWDNMLLLEHETKTDERLDFGYCISQFTDWQAITKIFDLLDELEGKNGDTSENDYIDKGWASWISFLINKAVKTTRDPAAEKIRVQLANIYENELPSFQERPDAEKLCFPVTSTASALLRHLVRIQNMFEGDLTYAFTFRVSEQTKHVWTNVKVTPPPVALENEEYSTCFRIIRILKAFRVGLMIDHLRVVTRYVAHEDPNFY</sequence>
<evidence type="ECO:0000313" key="1">
    <source>
        <dbReference type="EMBL" id="KAE9402677.1"/>
    </source>
</evidence>
<evidence type="ECO:0000313" key="2">
    <source>
        <dbReference type="Proteomes" id="UP000799118"/>
    </source>
</evidence>
<dbReference type="AlphaFoldDB" id="A0A6A4I0C9"/>
<proteinExistence type="predicted"/>
<accession>A0A6A4I0C9</accession>